<comment type="caution">
    <text evidence="2">The sequence shown here is derived from an EMBL/GenBank/DDBJ whole genome shotgun (WGS) entry which is preliminary data.</text>
</comment>
<feature type="chain" id="PRO_5024881913" evidence="1">
    <location>
        <begin position="28"/>
        <end position="117"/>
    </location>
</feature>
<evidence type="ECO:0000313" key="3">
    <source>
        <dbReference type="Proteomes" id="UP000435985"/>
    </source>
</evidence>
<evidence type="ECO:0000313" key="2">
    <source>
        <dbReference type="EMBL" id="KAA4660365.1"/>
    </source>
</evidence>
<dbReference type="Proteomes" id="UP000435985">
    <property type="component" value="Unassembled WGS sequence"/>
</dbReference>
<evidence type="ECO:0000256" key="1">
    <source>
        <dbReference type="SAM" id="SignalP"/>
    </source>
</evidence>
<keyword evidence="1" id="KW-0732">Signal</keyword>
<organism evidence="2 3">
    <name type="scientific">Bacteroides ovatus</name>
    <dbReference type="NCBI Taxonomy" id="28116"/>
    <lineage>
        <taxon>Bacteria</taxon>
        <taxon>Pseudomonadati</taxon>
        <taxon>Bacteroidota</taxon>
        <taxon>Bacteroidia</taxon>
        <taxon>Bacteroidales</taxon>
        <taxon>Bacteroidaceae</taxon>
        <taxon>Bacteroides</taxon>
    </lineage>
</organism>
<dbReference type="AlphaFoldDB" id="A0A642C6B5"/>
<feature type="non-terminal residue" evidence="2">
    <location>
        <position position="117"/>
    </location>
</feature>
<dbReference type="PROSITE" id="PS51257">
    <property type="entry name" value="PROKAR_LIPOPROTEIN"/>
    <property type="match status" value="1"/>
</dbReference>
<accession>A0A642C6B5</accession>
<protein>
    <submittedName>
        <fullName evidence="2">Uncharacterized protein</fullName>
    </submittedName>
</protein>
<dbReference type="EMBL" id="VWFO01000090">
    <property type="protein sequence ID" value="KAA4660365.1"/>
    <property type="molecule type" value="Genomic_DNA"/>
</dbReference>
<reference evidence="2 3" key="1">
    <citation type="journal article" date="2019" name="Nat. Med.">
        <title>A library of human gut bacterial isolates paired with longitudinal multiomics data enables mechanistic microbiome research.</title>
        <authorList>
            <person name="Poyet M."/>
            <person name="Groussin M."/>
            <person name="Gibbons S.M."/>
            <person name="Avila-Pacheco J."/>
            <person name="Jiang X."/>
            <person name="Kearney S.M."/>
            <person name="Perrotta A.R."/>
            <person name="Berdy B."/>
            <person name="Zhao S."/>
            <person name="Lieberman T.D."/>
            <person name="Swanson P.K."/>
            <person name="Smith M."/>
            <person name="Roesemann S."/>
            <person name="Alexander J.E."/>
            <person name="Rich S.A."/>
            <person name="Livny J."/>
            <person name="Vlamakis H."/>
            <person name="Clish C."/>
            <person name="Bullock K."/>
            <person name="Deik A."/>
            <person name="Scott J."/>
            <person name="Pierce K.A."/>
            <person name="Xavier R.J."/>
            <person name="Alm E.J."/>
        </authorList>
    </citation>
    <scope>NUCLEOTIDE SEQUENCE [LARGE SCALE GENOMIC DNA]</scope>
    <source>
        <strain evidence="2 3">BIOML-A14</strain>
    </source>
</reference>
<gene>
    <name evidence="2" type="ORF">F3B98_26935</name>
</gene>
<feature type="signal peptide" evidence="1">
    <location>
        <begin position="1"/>
        <end position="27"/>
    </location>
</feature>
<sequence>MKTTKSNILSGLTYALSVIGCLSVASCADNGNYIEKDSSIKSESDNSKYDENNYSFNTISLWGSEAAVVDKGDYYIFQGDIHLLKEDLIQTRGAARIDRRWPNNKVYYSVDGIPAIY</sequence>
<proteinExistence type="predicted"/>
<name>A0A642C6B5_BACOV</name>